<reference evidence="1 2" key="1">
    <citation type="submission" date="2019-12" db="EMBL/GenBank/DDBJ databases">
        <authorList>
            <person name="Kim Y.S."/>
        </authorList>
    </citation>
    <scope>NUCLEOTIDE SEQUENCE [LARGE SCALE GENOMIC DNA]</scope>
    <source>
        <strain evidence="1 2">MMS17-SY077</strain>
    </source>
</reference>
<organism evidence="1 2">
    <name type="scientific">Agromyces seonyuensis</name>
    <dbReference type="NCBI Taxonomy" id="2662446"/>
    <lineage>
        <taxon>Bacteria</taxon>
        <taxon>Bacillati</taxon>
        <taxon>Actinomycetota</taxon>
        <taxon>Actinomycetes</taxon>
        <taxon>Micrococcales</taxon>
        <taxon>Microbacteriaceae</taxon>
        <taxon>Agromyces</taxon>
    </lineage>
</organism>
<keyword evidence="2" id="KW-1185">Reference proteome</keyword>
<proteinExistence type="predicted"/>
<comment type="caution">
    <text evidence="1">The sequence shown here is derived from an EMBL/GenBank/DDBJ whole genome shotgun (WGS) entry which is preliminary data.</text>
</comment>
<accession>A0A6I4NXJ6</accession>
<dbReference type="EMBL" id="WSTA01000046">
    <property type="protein sequence ID" value="MWB99070.1"/>
    <property type="molecule type" value="Genomic_DNA"/>
</dbReference>
<sequence>MVDIVPLRAAPKDRVPEIRNAYRFLTGTHASVNGLFDAVQTLSTARRAANATNVGRMKSDEMDVLRSAIVLTSSGLDASMKRLVLDAGKFLINVPGSSARKHFEQGIKEMLAAKTIDQPLKDAIVSVNPAESILRYYLSTKTKASMQGSGDLKSRVRAVLGIPATRITDGQLDGLDNFFLARNRIAHSMDYVNLTESKSRARRNRSSDEVATLCNTAFKVATDFMHAAAELLVANRGR</sequence>
<gene>
    <name evidence="1" type="ORF">GB864_10995</name>
</gene>
<dbReference type="AlphaFoldDB" id="A0A6I4NXJ6"/>
<evidence type="ECO:0008006" key="3">
    <source>
        <dbReference type="Google" id="ProtNLM"/>
    </source>
</evidence>
<evidence type="ECO:0000313" key="1">
    <source>
        <dbReference type="EMBL" id="MWB99070.1"/>
    </source>
</evidence>
<evidence type="ECO:0000313" key="2">
    <source>
        <dbReference type="Proteomes" id="UP000438182"/>
    </source>
</evidence>
<dbReference type="Proteomes" id="UP000438182">
    <property type="component" value="Unassembled WGS sequence"/>
</dbReference>
<dbReference type="RefSeq" id="WP_160424977.1">
    <property type="nucleotide sequence ID" value="NZ_WSTA01000046.1"/>
</dbReference>
<name>A0A6I4NXJ6_9MICO</name>
<protein>
    <recommendedName>
        <fullName evidence="3">RiboL-PSP-HEPN domain-containing protein</fullName>
    </recommendedName>
</protein>